<feature type="transmembrane region" description="Helical" evidence="8">
    <location>
        <begin position="261"/>
        <end position="286"/>
    </location>
</feature>
<dbReference type="PANTHER" id="PTHR19353">
    <property type="entry name" value="FATTY ACID DESATURASE 2"/>
    <property type="match status" value="1"/>
</dbReference>
<keyword evidence="8" id="KW-0472">Membrane</keyword>
<evidence type="ECO:0000313" key="11">
    <source>
        <dbReference type="Proteomes" id="UP000002281"/>
    </source>
</evidence>
<organism evidence="10 11">
    <name type="scientific">Equus caballus</name>
    <name type="common">Horse</name>
    <dbReference type="NCBI Taxonomy" id="9796"/>
    <lineage>
        <taxon>Eukaryota</taxon>
        <taxon>Metazoa</taxon>
        <taxon>Chordata</taxon>
        <taxon>Craniata</taxon>
        <taxon>Vertebrata</taxon>
        <taxon>Euteleostomi</taxon>
        <taxon>Mammalia</taxon>
        <taxon>Eutheria</taxon>
        <taxon>Laurasiatheria</taxon>
        <taxon>Perissodactyla</taxon>
        <taxon>Equidae</taxon>
        <taxon>Equus</taxon>
    </lineage>
</organism>
<feature type="region of interest" description="Disordered" evidence="7">
    <location>
        <begin position="1"/>
        <end position="27"/>
    </location>
</feature>
<dbReference type="Gene3D" id="3.10.120.10">
    <property type="entry name" value="Cytochrome b5-like heme/steroid binding domain"/>
    <property type="match status" value="1"/>
</dbReference>
<dbReference type="Proteomes" id="UP000002281">
    <property type="component" value="Chromosome 12"/>
</dbReference>
<keyword evidence="5" id="KW-0443">Lipid metabolism</keyword>
<feature type="transmembrane region" description="Helical" evidence="8">
    <location>
        <begin position="315"/>
        <end position="338"/>
    </location>
</feature>
<dbReference type="GO" id="GO:0005789">
    <property type="term" value="C:endoplasmic reticulum membrane"/>
    <property type="evidence" value="ECO:0007669"/>
    <property type="project" value="UniProtKB-SubCell"/>
</dbReference>
<dbReference type="GO" id="GO:0016717">
    <property type="term" value="F:oxidoreductase activity, acting on paired donors, with oxidation of a pair of donors resulting in the reduction of molecular oxygen to two molecules of water"/>
    <property type="evidence" value="ECO:0000318"/>
    <property type="project" value="GO_Central"/>
</dbReference>
<dbReference type="InParanoid" id="F6ZUZ3"/>
<keyword evidence="3" id="KW-0444">Lipid biosynthesis</keyword>
<name>F6ZUZ3_HORSE</name>
<dbReference type="InterPro" id="IPR001199">
    <property type="entry name" value="Cyt_B5-like_heme/steroid-bd"/>
</dbReference>
<dbReference type="InterPro" id="IPR005804">
    <property type="entry name" value="FA_desaturase_dom"/>
</dbReference>
<comment type="subcellular location">
    <subcellularLocation>
        <location evidence="1">Endoplasmic reticulum membrane</location>
        <topology evidence="1">Multi-pass membrane protein</topology>
    </subcellularLocation>
</comment>
<feature type="transmembrane region" description="Helical" evidence="8">
    <location>
        <begin position="158"/>
        <end position="179"/>
    </location>
</feature>
<dbReference type="GO" id="GO:0006636">
    <property type="term" value="P:unsaturated fatty acid biosynthetic process"/>
    <property type="evidence" value="ECO:0007669"/>
    <property type="project" value="UniProtKB-UniPathway"/>
</dbReference>
<reference evidence="10" key="2">
    <citation type="submission" date="2025-08" db="UniProtKB">
        <authorList>
            <consortium name="Ensembl"/>
        </authorList>
    </citation>
    <scope>IDENTIFICATION</scope>
    <source>
        <strain evidence="10">Thoroughbred</strain>
    </source>
</reference>
<reference evidence="10 11" key="1">
    <citation type="journal article" date="2009" name="Science">
        <title>Genome sequence, comparative analysis, and population genetics of the domestic horse.</title>
        <authorList>
            <consortium name="Broad Institute Genome Sequencing Platform"/>
            <consortium name="Broad Institute Whole Genome Assembly Team"/>
            <person name="Wade C.M."/>
            <person name="Giulotto E."/>
            <person name="Sigurdsson S."/>
            <person name="Zoli M."/>
            <person name="Gnerre S."/>
            <person name="Imsland F."/>
            <person name="Lear T.L."/>
            <person name="Adelson D.L."/>
            <person name="Bailey E."/>
            <person name="Bellone R.R."/>
            <person name="Bloecker H."/>
            <person name="Distl O."/>
            <person name="Edgar R.C."/>
            <person name="Garber M."/>
            <person name="Leeb T."/>
            <person name="Mauceli E."/>
            <person name="MacLeod J.N."/>
            <person name="Penedo M.C.T."/>
            <person name="Raison J.M."/>
            <person name="Sharpe T."/>
            <person name="Vogel J."/>
            <person name="Andersson L."/>
            <person name="Antczak D.F."/>
            <person name="Biagi T."/>
            <person name="Binns M.M."/>
            <person name="Chowdhary B.P."/>
            <person name="Coleman S.J."/>
            <person name="Della Valle G."/>
            <person name="Fryc S."/>
            <person name="Guerin G."/>
            <person name="Hasegawa T."/>
            <person name="Hill E.W."/>
            <person name="Jurka J."/>
            <person name="Kiialainen A."/>
            <person name="Lindgren G."/>
            <person name="Liu J."/>
            <person name="Magnani E."/>
            <person name="Mickelson J.R."/>
            <person name="Murray J."/>
            <person name="Nergadze S.G."/>
            <person name="Onofrio R."/>
            <person name="Pedroni S."/>
            <person name="Piras M.F."/>
            <person name="Raudsepp T."/>
            <person name="Rocchi M."/>
            <person name="Roeed K.H."/>
            <person name="Ryder O.A."/>
            <person name="Searle S."/>
            <person name="Skow L."/>
            <person name="Swinburne J.E."/>
            <person name="Syvaenen A.C."/>
            <person name="Tozaki T."/>
            <person name="Valberg S.J."/>
            <person name="Vaudin M."/>
            <person name="White J.R."/>
            <person name="Zody M.C."/>
            <person name="Lander E.S."/>
            <person name="Lindblad-Toh K."/>
        </authorList>
    </citation>
    <scope>NUCLEOTIDE SEQUENCE [LARGE SCALE GENOMIC DNA]</scope>
    <source>
        <strain evidence="10 11">Thoroughbred</strain>
    </source>
</reference>
<dbReference type="GeneTree" id="ENSGT00950000182990"/>
<dbReference type="PIRSF" id="PIRSF015921">
    <property type="entry name" value="FA_sphinglp_des"/>
    <property type="match status" value="1"/>
</dbReference>
<dbReference type="Bgee" id="ENSECAG00000013249">
    <property type="expression patterns" value="Expressed in zone of skin"/>
</dbReference>
<evidence type="ECO:0000256" key="8">
    <source>
        <dbReference type="SAM" id="Phobius"/>
    </source>
</evidence>
<proteinExistence type="predicted"/>
<dbReference type="PaxDb" id="9796-ENSECAP00000011042"/>
<keyword evidence="8" id="KW-0812">Transmembrane</keyword>
<evidence type="ECO:0000256" key="4">
    <source>
        <dbReference type="ARBA" id="ARBA00022832"/>
    </source>
</evidence>
<dbReference type="AlphaFoldDB" id="F6ZUZ3"/>
<dbReference type="InterPro" id="IPR012171">
    <property type="entry name" value="Fatty_acid_desaturase"/>
</dbReference>
<evidence type="ECO:0000256" key="1">
    <source>
        <dbReference type="ARBA" id="ARBA00004477"/>
    </source>
</evidence>
<keyword evidence="4" id="KW-0276">Fatty acid metabolism</keyword>
<dbReference type="STRING" id="9796.ENSECAP00000011042"/>
<comment type="pathway">
    <text evidence="2">Lipid metabolism; polyunsaturated fatty acid biosynthesis.</text>
</comment>
<protein>
    <recommendedName>
        <fullName evidence="9">Cytochrome b5 heme-binding domain-containing protein</fullName>
    </recommendedName>
</protein>
<sequence length="465" mass="54479">MKFEEKPEGSGSENHQGNLKPEEDEKIKVSMKQEANRKCCEKPRQILSSYSWQEIQKHNQQADQWVVINCKVYDVTGWANRHPGSCQILNQYAGEDAMGRKSNLCPVSGLENYNPSQEKKLEAMNMFNVNLGFFSLYLAQMLILEATAWLILWHFGNGWPITILISFLLTISEAQSCFLQHDMGHLSIFKKSKWNRLMQKFVMCHLKDRINWWNHGHFQCHVKPNICSKDQDINLGSIILFGDIQPVEYGKKKIKYINYSCSLAITICSFIHHLFFCTSSIALPFFMPIYVNVQSIQQWYFRRYWGEFAWISSFYIHYFIIFGHFYGTFGTLGLIYLVKSLESRWIVYVTQMSHVPMKMSREENRDWLSTQVLATCNVEQSFFNDWFTRHLNFQIEHHLFPTMLCHNYHKVAPLVRSLCAKHGLQYVNKPLLKAFGDIVRAMKKSGALWKDAYYKTGKHDAESQT</sequence>
<dbReference type="GO" id="GO:0006629">
    <property type="term" value="P:lipid metabolic process"/>
    <property type="evidence" value="ECO:0000318"/>
    <property type="project" value="GO_Central"/>
</dbReference>
<evidence type="ECO:0000256" key="5">
    <source>
        <dbReference type="ARBA" id="ARBA00023098"/>
    </source>
</evidence>
<dbReference type="Pfam" id="PF00487">
    <property type="entry name" value="FA_desaturase"/>
    <property type="match status" value="1"/>
</dbReference>
<dbReference type="GO" id="GO:0016020">
    <property type="term" value="C:membrane"/>
    <property type="evidence" value="ECO:0000318"/>
    <property type="project" value="GO_Central"/>
</dbReference>
<dbReference type="Ensembl" id="ENSECAT00000013875.3">
    <property type="protein sequence ID" value="ENSECAP00000011042.2"/>
    <property type="gene ID" value="ENSECAG00000013249.3"/>
</dbReference>
<dbReference type="SUPFAM" id="SSF55856">
    <property type="entry name" value="Cytochrome b5-like heme/steroid binding domain"/>
    <property type="match status" value="1"/>
</dbReference>
<evidence type="ECO:0000313" key="10">
    <source>
        <dbReference type="Ensembl" id="ENSECAP00000011042.2"/>
    </source>
</evidence>
<keyword evidence="11" id="KW-1185">Reference proteome</keyword>
<dbReference type="OMA" id="LESRWIV"/>
<dbReference type="SMR" id="F6ZUZ3"/>
<reference evidence="10" key="3">
    <citation type="submission" date="2025-09" db="UniProtKB">
        <authorList>
            <consortium name="Ensembl"/>
        </authorList>
    </citation>
    <scope>IDENTIFICATION</scope>
    <source>
        <strain evidence="10">Thoroughbred</strain>
    </source>
</reference>
<dbReference type="PANTHER" id="PTHR19353:SF22">
    <property type="entry name" value="FATTY ACID DESATURASE 2-LIKE PROTEIN FADS2B-RELATED"/>
    <property type="match status" value="1"/>
</dbReference>
<evidence type="ECO:0000256" key="3">
    <source>
        <dbReference type="ARBA" id="ARBA00022516"/>
    </source>
</evidence>
<evidence type="ECO:0000256" key="2">
    <source>
        <dbReference type="ARBA" id="ARBA00005105"/>
    </source>
</evidence>
<evidence type="ECO:0000256" key="6">
    <source>
        <dbReference type="ARBA" id="ARBA00023160"/>
    </source>
</evidence>
<dbReference type="UniPathway" id="UPA00658"/>
<evidence type="ECO:0000256" key="7">
    <source>
        <dbReference type="SAM" id="MobiDB-lite"/>
    </source>
</evidence>
<dbReference type="SMART" id="SM01117">
    <property type="entry name" value="Cyt-b5"/>
    <property type="match status" value="1"/>
</dbReference>
<dbReference type="PROSITE" id="PS50255">
    <property type="entry name" value="CYTOCHROME_B5_2"/>
    <property type="match status" value="1"/>
</dbReference>
<feature type="domain" description="Cytochrome b5 heme-binding" evidence="9">
    <location>
        <begin position="47"/>
        <end position="135"/>
    </location>
</feature>
<evidence type="ECO:0000259" key="9">
    <source>
        <dbReference type="PROSITE" id="PS50255"/>
    </source>
</evidence>
<feature type="transmembrane region" description="Helical" evidence="8">
    <location>
        <begin position="129"/>
        <end position="152"/>
    </location>
</feature>
<keyword evidence="8" id="KW-1133">Transmembrane helix</keyword>
<dbReference type="Pfam" id="PF00173">
    <property type="entry name" value="Cyt-b5"/>
    <property type="match status" value="1"/>
</dbReference>
<accession>F6ZUZ3</accession>
<dbReference type="CDD" id="cd03506">
    <property type="entry name" value="Delta6-FADS-like"/>
    <property type="match status" value="1"/>
</dbReference>
<dbReference type="InterPro" id="IPR036400">
    <property type="entry name" value="Cyt_B5-like_heme/steroid_sf"/>
</dbReference>
<keyword evidence="6" id="KW-0275">Fatty acid biosynthesis</keyword>
<dbReference type="HOGENOM" id="CLU_016265_0_1_1"/>